<dbReference type="CDD" id="cd05117">
    <property type="entry name" value="STKc_CAMK"/>
    <property type="match status" value="1"/>
</dbReference>
<keyword evidence="3" id="KW-0808">Transferase</keyword>
<dbReference type="EMBL" id="BJWL01000008">
    <property type="protein sequence ID" value="GFY93530.1"/>
    <property type="molecule type" value="Genomic_DNA"/>
</dbReference>
<organism evidence="11 12">
    <name type="scientific">Actinidia rufa</name>
    <dbReference type="NCBI Taxonomy" id="165716"/>
    <lineage>
        <taxon>Eukaryota</taxon>
        <taxon>Viridiplantae</taxon>
        <taxon>Streptophyta</taxon>
        <taxon>Embryophyta</taxon>
        <taxon>Tracheophyta</taxon>
        <taxon>Spermatophyta</taxon>
        <taxon>Magnoliopsida</taxon>
        <taxon>eudicotyledons</taxon>
        <taxon>Gunneridae</taxon>
        <taxon>Pentapetalae</taxon>
        <taxon>asterids</taxon>
        <taxon>Ericales</taxon>
        <taxon>Actinidiaceae</taxon>
        <taxon>Actinidia</taxon>
    </lineage>
</organism>
<dbReference type="GO" id="GO:0005524">
    <property type="term" value="F:ATP binding"/>
    <property type="evidence" value="ECO:0007669"/>
    <property type="project" value="UniProtKB-KW"/>
</dbReference>
<dbReference type="GO" id="GO:0004674">
    <property type="term" value="F:protein serine/threonine kinase activity"/>
    <property type="evidence" value="ECO:0007669"/>
    <property type="project" value="UniProtKB-KW"/>
</dbReference>
<dbReference type="Gene3D" id="1.10.510.10">
    <property type="entry name" value="Transferase(Phosphotransferase) domain 1"/>
    <property type="match status" value="1"/>
</dbReference>
<dbReference type="PROSITE" id="PS50011">
    <property type="entry name" value="PROTEIN_KINASE_DOM"/>
    <property type="match status" value="1"/>
</dbReference>
<feature type="coiled-coil region" evidence="7">
    <location>
        <begin position="879"/>
        <end position="906"/>
    </location>
</feature>
<dbReference type="PROSITE" id="PS50222">
    <property type="entry name" value="EF_HAND_2"/>
    <property type="match status" value="1"/>
</dbReference>
<evidence type="ECO:0000256" key="7">
    <source>
        <dbReference type="SAM" id="Coils"/>
    </source>
</evidence>
<evidence type="ECO:0000313" key="11">
    <source>
        <dbReference type="EMBL" id="GFY93530.1"/>
    </source>
</evidence>
<feature type="domain" description="EF-hand" evidence="10">
    <location>
        <begin position="498"/>
        <end position="533"/>
    </location>
</feature>
<feature type="region of interest" description="Disordered" evidence="8">
    <location>
        <begin position="1492"/>
        <end position="1511"/>
    </location>
</feature>
<sequence>MGSPPLPTTIGQTHNNNTIVDASSEATRPTPTPGRSSSKQRHAGPCALRENTPARSSATSPWPSPYPHGAASPLPVGVSPSPSRSTPRRFFKRPFPPPSPAKHIKASLVRRFGECEAQGWADPRRWGRKGELRDQPLAVKIISKAKMTTAISIEDVRREVKILKALSGHKHLVGYYDACEDVNNVYIVMEGGRYTEEDAKLIVVQILSVVAFCHLQGVVHRDLKPEEAKPLPLELVAPLAISFFTSRNEDADMKLIDFGLSDFIRPDERLNDIVGSAYYVAPEVLHRSYSLEADIWSIGVITYILLCGSRPFWARTESGIFRAVLRADPNFADAPWPSVSAEAKDFVKRLLNKDYRKRMTAAQALTHPWLQSENHPIPLDILVYKLVKLYLHATPFKRAALKHDTDTGTGPELDMAPTLLDMAGSEAGNYNWFMKPKNPAKRFTTSEGGFNKETRRQSCSTPILAGLCATLTAGTIFLDSYCGHRPSWRLFQKALTEDELVYLRAQFMLLEPNQDGRISLDNFKMALVRNVTDAMKESRVPDILSAMAPLSYRKMDFEEFCAAAISTYQLEALEGWEQIASTAFEHFEQEGNRIISVEELARELNVGPTSYTILKDWIRGSDGFWWRWSLEMGLIRPSILSRPKARRETALWLWAGSYEYSDGGSGELSGDDLARFHGLVLPRLRGFGDEQPLERSRATSSVTALGRRRLVNQLSAMSKRLKLSDLAKVVAKKAATSASKGVVISEGSETTSGKRALDDGSKGKQVAQSPEPKKARIDTGASGASARPPITSGAGSSARQVLSEALGPQASVMASAATAEKILAGVVLPADKEKVDRLTFDQVVTKFLHVVGQGVILGSSLAVRSRDFAEGALNQKAVAESAEMEMVRAQNRAIELEGALAEEKAKGMKLAEDVDARGKVISKLKARISDLEKSQSLTQGRIIAAFKESDDFLEAVRGSASSYFGDGFDFCKRQLAKQYPDLGVDLEDVEMDQELLAKEEAEAEKRAAEEEAAEVEHRRTLSRRHVDGKFNAGQFESAGKWSNGGNDGFYTSEVGTSRDLGRWGRLITALPCVYINGVNLFICTFPLLSKCCSVSDSDLAVNKSTVPFMSFNTNLGGEESEQSLPYWISDHLGAKSYIDETTQSTSSPIPTNSSKMDTSSLNKESNVMSQADLDNLGTTYSFPQGVRLRIPGDGETILSARQGEVAFYEAAFLAGLRFFIHPTIREILIHYQICPAQLSPNAWRSVICSLVIWSIFKRHLSCGEFRCLYSLSPLPDSGWYYFKARPEKNLLRGSPSNVKGWKTRFFFASGDEWELAPGSAGSEMKSCNKLPTLSEVNAKRMEAVFGKIEPGGYFEVSKVLNSRTFKRHFAGGCSALSTSGGDNTTSGDEGKLGTGEDSVEYLGVIRRGEVKDPFTNLLSGTSGSSSDSGSDSIPDSELPPELRSDAMSARGKAMAEKAKKAAAAKHPTKGVVIREKRTREGDLVIEIGEEDSLKGKETVPPPPPKRFKSNRGAINARGCAAEAGTSSPAGDRESESMSDASVARRLLTGVIPASDKKEVDQLSENDLVARSFHALGQVVVFASSLALRSQEHLHDIDFHMARADSAELELVKAQKRAVKAETRLAELNEEISRPGTEAAVMDSAATYFGDGFEFCKRQLLHQFPNLGADMANMAMDPSFTEEEEATKEGGDNV</sequence>
<feature type="region of interest" description="Disordered" evidence="8">
    <location>
        <begin position="1414"/>
        <end position="1476"/>
    </location>
</feature>
<feature type="domain" description="Protein kinase" evidence="9">
    <location>
        <begin position="106"/>
        <end position="370"/>
    </location>
</feature>
<evidence type="ECO:0000256" key="1">
    <source>
        <dbReference type="ARBA" id="ARBA00005354"/>
    </source>
</evidence>
<gene>
    <name evidence="11" type="ORF">Acr_08g0019260</name>
</gene>
<reference evidence="11 12" key="1">
    <citation type="submission" date="2019-07" db="EMBL/GenBank/DDBJ databases">
        <title>De Novo Assembly of kiwifruit Actinidia rufa.</title>
        <authorList>
            <person name="Sugita-Konishi S."/>
            <person name="Sato K."/>
            <person name="Mori E."/>
            <person name="Abe Y."/>
            <person name="Kisaki G."/>
            <person name="Hamano K."/>
            <person name="Suezawa K."/>
            <person name="Otani M."/>
            <person name="Fukuda T."/>
            <person name="Manabe T."/>
            <person name="Gomi K."/>
            <person name="Tabuchi M."/>
            <person name="Akimitsu K."/>
            <person name="Kataoka I."/>
        </authorList>
    </citation>
    <scope>NUCLEOTIDE SEQUENCE [LARGE SCALE GENOMIC DNA]</scope>
    <source>
        <strain evidence="12">cv. Fuchu</strain>
    </source>
</reference>
<dbReference type="SUPFAM" id="SSF56112">
    <property type="entry name" value="Protein kinase-like (PK-like)"/>
    <property type="match status" value="1"/>
</dbReference>
<dbReference type="SUPFAM" id="SSF47473">
    <property type="entry name" value="EF-hand"/>
    <property type="match status" value="1"/>
</dbReference>
<feature type="coiled-coil region" evidence="7">
    <location>
        <begin position="986"/>
        <end position="1018"/>
    </location>
</feature>
<feature type="region of interest" description="Disordered" evidence="8">
    <location>
        <begin position="1"/>
        <end position="102"/>
    </location>
</feature>
<protein>
    <submittedName>
        <fullName evidence="11">CDPK-related kinase 3</fullName>
    </submittedName>
</protein>
<feature type="region of interest" description="Disordered" evidence="8">
    <location>
        <begin position="1376"/>
        <end position="1395"/>
    </location>
</feature>
<evidence type="ECO:0000256" key="4">
    <source>
        <dbReference type="ARBA" id="ARBA00022741"/>
    </source>
</evidence>
<feature type="region of interest" description="Disordered" evidence="8">
    <location>
        <begin position="1519"/>
        <end position="1540"/>
    </location>
</feature>
<evidence type="ECO:0000259" key="10">
    <source>
        <dbReference type="PROSITE" id="PS50222"/>
    </source>
</evidence>
<keyword evidence="2" id="KW-0723">Serine/threonine-protein kinase</keyword>
<evidence type="ECO:0000256" key="6">
    <source>
        <dbReference type="ARBA" id="ARBA00022840"/>
    </source>
</evidence>
<dbReference type="OrthoDB" id="687305at2759"/>
<keyword evidence="4" id="KW-0547">Nucleotide-binding</keyword>
<keyword evidence="7" id="KW-0175">Coiled coil</keyword>
<dbReference type="GO" id="GO:0005509">
    <property type="term" value="F:calcium ion binding"/>
    <property type="evidence" value="ECO:0007669"/>
    <property type="project" value="InterPro"/>
</dbReference>
<dbReference type="Gene3D" id="1.10.238.10">
    <property type="entry name" value="EF-hand"/>
    <property type="match status" value="2"/>
</dbReference>
<evidence type="ECO:0000256" key="3">
    <source>
        <dbReference type="ARBA" id="ARBA00022679"/>
    </source>
</evidence>
<keyword evidence="5 11" id="KW-0418">Kinase</keyword>
<feature type="coiled-coil region" evidence="7">
    <location>
        <begin position="1596"/>
        <end position="1630"/>
    </location>
</feature>
<dbReference type="InterPro" id="IPR050205">
    <property type="entry name" value="CDPK_Ser/Thr_kinases"/>
</dbReference>
<accession>A0A7J0F4E1</accession>
<feature type="compositionally biased region" description="Polar residues" evidence="8">
    <location>
        <begin position="9"/>
        <end position="37"/>
    </location>
</feature>
<evidence type="ECO:0000256" key="5">
    <source>
        <dbReference type="ARBA" id="ARBA00022777"/>
    </source>
</evidence>
<keyword evidence="12" id="KW-1185">Reference proteome</keyword>
<dbReference type="Gene3D" id="3.30.200.20">
    <property type="entry name" value="Phosphorylase Kinase, domain 1"/>
    <property type="match status" value="1"/>
</dbReference>
<feature type="compositionally biased region" description="Polar residues" evidence="8">
    <location>
        <begin position="1376"/>
        <end position="1387"/>
    </location>
</feature>
<comment type="similarity">
    <text evidence="1">Belongs to the protein kinase superfamily. CAMK Ser/Thr protein kinase family. CaMK subfamily.</text>
</comment>
<dbReference type="FunFam" id="1.10.510.10:FF:000111">
    <property type="entry name" value="CDPK-related kinase 1"/>
    <property type="match status" value="1"/>
</dbReference>
<name>A0A7J0F4E1_9ERIC</name>
<dbReference type="InterPro" id="IPR011009">
    <property type="entry name" value="Kinase-like_dom_sf"/>
</dbReference>
<keyword evidence="6" id="KW-0067">ATP-binding</keyword>
<dbReference type="InterPro" id="IPR011992">
    <property type="entry name" value="EF-hand-dom_pair"/>
</dbReference>
<dbReference type="Proteomes" id="UP000585474">
    <property type="component" value="Unassembled WGS sequence"/>
</dbReference>
<dbReference type="InterPro" id="IPR002048">
    <property type="entry name" value="EF_hand_dom"/>
</dbReference>
<evidence type="ECO:0000256" key="2">
    <source>
        <dbReference type="ARBA" id="ARBA00022527"/>
    </source>
</evidence>
<dbReference type="FunFam" id="1.10.238.10:FF:000085">
    <property type="entry name" value="CDPK-related kinase 1"/>
    <property type="match status" value="1"/>
</dbReference>
<proteinExistence type="inferred from homology"/>
<dbReference type="InterPro" id="IPR000719">
    <property type="entry name" value="Prot_kinase_dom"/>
</dbReference>
<dbReference type="PANTHER" id="PTHR24349">
    <property type="entry name" value="SERINE/THREONINE-PROTEIN KINASE"/>
    <property type="match status" value="1"/>
</dbReference>
<evidence type="ECO:0000259" key="9">
    <source>
        <dbReference type="PROSITE" id="PS50011"/>
    </source>
</evidence>
<feature type="region of interest" description="Disordered" evidence="8">
    <location>
        <begin position="740"/>
        <end position="797"/>
    </location>
</feature>
<evidence type="ECO:0000313" key="12">
    <source>
        <dbReference type="Proteomes" id="UP000585474"/>
    </source>
</evidence>
<feature type="compositionally biased region" description="Low complexity" evidence="8">
    <location>
        <begin position="1419"/>
        <end position="1436"/>
    </location>
</feature>
<dbReference type="Pfam" id="PF00069">
    <property type="entry name" value="Pkinase"/>
    <property type="match status" value="1"/>
</dbReference>
<comment type="caution">
    <text evidence="11">The sequence shown here is derived from an EMBL/GenBank/DDBJ whole genome shotgun (WGS) entry which is preliminary data.</text>
</comment>
<evidence type="ECO:0000256" key="8">
    <source>
        <dbReference type="SAM" id="MobiDB-lite"/>
    </source>
</evidence>